<sequence length="129" mass="14676">MDSTGKSILTPDMKADTDVSEGQISEYTHDQALVWKLDRRLLPLLCITYMLQSIDKTTLGYAAVFDIREDTHLRGMEYSWLGSIFYLGYLAFEYPFSVLLQKLPVNKVMAGTVCLGYHSHVPCSCEELR</sequence>
<evidence type="ECO:0000256" key="6">
    <source>
        <dbReference type="SAM" id="Phobius"/>
    </source>
</evidence>
<accession>A0ABR3PPK7</accession>
<evidence type="ECO:0000256" key="4">
    <source>
        <dbReference type="ARBA" id="ARBA00022989"/>
    </source>
</evidence>
<dbReference type="PANTHER" id="PTHR43791:SF81">
    <property type="entry name" value="TRANSPORTER, PUTATIVE (AFU_ORTHOLOGUE AFUA_7G01190)-RELATED"/>
    <property type="match status" value="1"/>
</dbReference>
<evidence type="ECO:0000256" key="2">
    <source>
        <dbReference type="ARBA" id="ARBA00022448"/>
    </source>
</evidence>
<dbReference type="InterPro" id="IPR036259">
    <property type="entry name" value="MFS_trans_sf"/>
</dbReference>
<keyword evidence="5 6" id="KW-0472">Membrane</keyword>
<keyword evidence="4 6" id="KW-1133">Transmembrane helix</keyword>
<comment type="subcellular location">
    <subcellularLocation>
        <location evidence="1">Membrane</location>
        <topology evidence="1">Multi-pass membrane protein</topology>
    </subcellularLocation>
</comment>
<name>A0ABR3PPK7_9PEZI</name>
<proteinExistence type="predicted"/>
<dbReference type="SUPFAM" id="SSF103473">
    <property type="entry name" value="MFS general substrate transporter"/>
    <property type="match status" value="1"/>
</dbReference>
<evidence type="ECO:0000313" key="7">
    <source>
        <dbReference type="EMBL" id="KAL1311494.1"/>
    </source>
</evidence>
<dbReference type="EMBL" id="JBFMKM010000001">
    <property type="protein sequence ID" value="KAL1311494.1"/>
    <property type="molecule type" value="Genomic_DNA"/>
</dbReference>
<keyword evidence="3 6" id="KW-0812">Transmembrane</keyword>
<evidence type="ECO:0000313" key="8">
    <source>
        <dbReference type="Proteomes" id="UP001562354"/>
    </source>
</evidence>
<comment type="caution">
    <text evidence="7">The sequence shown here is derived from an EMBL/GenBank/DDBJ whole genome shotgun (WGS) entry which is preliminary data.</text>
</comment>
<dbReference type="PANTHER" id="PTHR43791">
    <property type="entry name" value="PERMEASE-RELATED"/>
    <property type="match status" value="1"/>
</dbReference>
<evidence type="ECO:0000256" key="1">
    <source>
        <dbReference type="ARBA" id="ARBA00004141"/>
    </source>
</evidence>
<dbReference type="Gene3D" id="1.20.1250.20">
    <property type="entry name" value="MFS general substrate transporter like domains"/>
    <property type="match status" value="1"/>
</dbReference>
<protein>
    <recommendedName>
        <fullName evidence="9">Allantoate permease</fullName>
    </recommendedName>
</protein>
<gene>
    <name evidence="7" type="ORF">AAFC00_001617</name>
</gene>
<dbReference type="RefSeq" id="XP_069204343.1">
    <property type="nucleotide sequence ID" value="XM_069347942.1"/>
</dbReference>
<organism evidence="7 8">
    <name type="scientific">Neodothiora populina</name>
    <dbReference type="NCBI Taxonomy" id="2781224"/>
    <lineage>
        <taxon>Eukaryota</taxon>
        <taxon>Fungi</taxon>
        <taxon>Dikarya</taxon>
        <taxon>Ascomycota</taxon>
        <taxon>Pezizomycotina</taxon>
        <taxon>Dothideomycetes</taxon>
        <taxon>Dothideomycetidae</taxon>
        <taxon>Dothideales</taxon>
        <taxon>Dothioraceae</taxon>
        <taxon>Neodothiora</taxon>
    </lineage>
</organism>
<keyword evidence="8" id="KW-1185">Reference proteome</keyword>
<evidence type="ECO:0008006" key="9">
    <source>
        <dbReference type="Google" id="ProtNLM"/>
    </source>
</evidence>
<dbReference type="GeneID" id="95975320"/>
<feature type="transmembrane region" description="Helical" evidence="6">
    <location>
        <begin position="78"/>
        <end position="100"/>
    </location>
</feature>
<reference evidence="7 8" key="1">
    <citation type="submission" date="2024-07" db="EMBL/GenBank/DDBJ databases">
        <title>Draft sequence of the Neodothiora populina.</title>
        <authorList>
            <person name="Drown D.D."/>
            <person name="Schuette U.S."/>
            <person name="Buechlein A.B."/>
            <person name="Rusch D.R."/>
            <person name="Winton L.W."/>
            <person name="Adams G.A."/>
        </authorList>
    </citation>
    <scope>NUCLEOTIDE SEQUENCE [LARGE SCALE GENOMIC DNA]</scope>
    <source>
        <strain evidence="7 8">CPC 39397</strain>
    </source>
</reference>
<keyword evidence="2" id="KW-0813">Transport</keyword>
<evidence type="ECO:0000256" key="5">
    <source>
        <dbReference type="ARBA" id="ARBA00023136"/>
    </source>
</evidence>
<dbReference type="Proteomes" id="UP001562354">
    <property type="component" value="Unassembled WGS sequence"/>
</dbReference>
<evidence type="ECO:0000256" key="3">
    <source>
        <dbReference type="ARBA" id="ARBA00022692"/>
    </source>
</evidence>